<dbReference type="AlphaFoldDB" id="A0AA39SST8"/>
<evidence type="ECO:0008006" key="3">
    <source>
        <dbReference type="Google" id="ProtNLM"/>
    </source>
</evidence>
<protein>
    <recommendedName>
        <fullName evidence="3">HMA domain-containing protein</fullName>
    </recommendedName>
</protein>
<dbReference type="Gene3D" id="3.30.70.100">
    <property type="match status" value="1"/>
</dbReference>
<dbReference type="Proteomes" id="UP001168877">
    <property type="component" value="Unassembled WGS sequence"/>
</dbReference>
<dbReference type="PANTHER" id="PTHR46371">
    <property type="entry name" value="OS04G0464100 PROTEIN"/>
    <property type="match status" value="1"/>
</dbReference>
<proteinExistence type="predicted"/>
<organism evidence="1 2">
    <name type="scientific">Acer saccharum</name>
    <name type="common">Sugar maple</name>
    <dbReference type="NCBI Taxonomy" id="4024"/>
    <lineage>
        <taxon>Eukaryota</taxon>
        <taxon>Viridiplantae</taxon>
        <taxon>Streptophyta</taxon>
        <taxon>Embryophyta</taxon>
        <taxon>Tracheophyta</taxon>
        <taxon>Spermatophyta</taxon>
        <taxon>Magnoliopsida</taxon>
        <taxon>eudicotyledons</taxon>
        <taxon>Gunneridae</taxon>
        <taxon>Pentapetalae</taxon>
        <taxon>rosids</taxon>
        <taxon>malvids</taxon>
        <taxon>Sapindales</taxon>
        <taxon>Sapindaceae</taxon>
        <taxon>Hippocastanoideae</taxon>
        <taxon>Acereae</taxon>
        <taxon>Acer</taxon>
    </lineage>
</organism>
<evidence type="ECO:0000313" key="1">
    <source>
        <dbReference type="EMBL" id="KAK0598566.1"/>
    </source>
</evidence>
<dbReference type="EMBL" id="JAUESC010000004">
    <property type="protein sequence ID" value="KAK0598566.1"/>
    <property type="molecule type" value="Genomic_DNA"/>
</dbReference>
<sequence length="140" mass="15498">MEIAVGASGVESTTIKGVDKNQIEVTGEIDAPEITIMLRKKIGYAFLERVNPVPSTGDGGGDKKKENDNEAKMLVVWSSYFTALHQNSSVPLIFDHQNSGCSSFRRFKCNRLPDQQLEAGCSSFRRFKCNRLPDQQLEAG</sequence>
<dbReference type="InterPro" id="IPR044296">
    <property type="entry name" value="HIPP46"/>
</dbReference>
<gene>
    <name evidence="1" type="ORF">LWI29_035900</name>
</gene>
<reference evidence="1" key="2">
    <citation type="submission" date="2023-06" db="EMBL/GenBank/DDBJ databases">
        <authorList>
            <person name="Swenson N.G."/>
            <person name="Wegrzyn J.L."/>
            <person name="Mcevoy S.L."/>
        </authorList>
    </citation>
    <scope>NUCLEOTIDE SEQUENCE</scope>
    <source>
        <strain evidence="1">NS2018</strain>
        <tissue evidence="1">Leaf</tissue>
    </source>
</reference>
<evidence type="ECO:0000313" key="2">
    <source>
        <dbReference type="Proteomes" id="UP001168877"/>
    </source>
</evidence>
<reference evidence="1" key="1">
    <citation type="journal article" date="2022" name="Plant J.">
        <title>Strategies of tolerance reflected in two North American maple genomes.</title>
        <authorList>
            <person name="McEvoy S.L."/>
            <person name="Sezen U.U."/>
            <person name="Trouern-Trend A."/>
            <person name="McMahon S.M."/>
            <person name="Schaberg P.G."/>
            <person name="Yang J."/>
            <person name="Wegrzyn J.L."/>
            <person name="Swenson N.G."/>
        </authorList>
    </citation>
    <scope>NUCLEOTIDE SEQUENCE</scope>
    <source>
        <strain evidence="1">NS2018</strain>
    </source>
</reference>
<name>A0AA39SST8_ACESA</name>
<accession>A0AA39SST8</accession>
<comment type="caution">
    <text evidence="1">The sequence shown here is derived from an EMBL/GenBank/DDBJ whole genome shotgun (WGS) entry which is preliminary data.</text>
</comment>
<keyword evidence="2" id="KW-1185">Reference proteome</keyword>